<reference evidence="2 3" key="1">
    <citation type="submission" date="2015-04" db="EMBL/GenBank/DDBJ databases">
        <authorList>
            <consortium name="Pathogen Informatics"/>
        </authorList>
    </citation>
    <scope>NUCLEOTIDE SEQUENCE [LARGE SCALE GENOMIC DNA]</scope>
    <source>
        <strain evidence="2 3">SGS1</strain>
    </source>
</reference>
<feature type="domain" description="PPM-type phosphatase" evidence="1">
    <location>
        <begin position="235"/>
        <end position="565"/>
    </location>
</feature>
<dbReference type="VEuPathDB" id="PlasmoDB:PRELSG_0932700"/>
<sequence length="568" mass="66533">MYFKNYFSVPCLLKRSYIFKQKRNFFFCIPKYNQNIEEKNVYTLSLYKKVKIKTKFLNNISFILGRELRKRKFLIILAFSLLAISVDVKYATCDESAFTKKNVNDFTSSNDEDINKLELKFEELDQVDAFYFLKHKEKMYMIQYAANTPIEDRCFIYNININSKDLEKRKTALKKGNELDEKFVDSFETSLIIEKNETDLEQKIETCDNEMLNKNVENEKKDEGTPYNKNKNDLINDIFENNSKSIKMSNYLNNDFLFAGVIDGHGGGAIAEIAKRSLGYYVKKQLIEKIKKGKKENLDENDIISSLEEAYLNLDSDILKNVKEFFVKGYIKYSRIGACCLSVLIDKNNYYISNVGDSKGLLVRKDDYIPLNNIHNANQVSERKKLLEDHPNENDIVLCKKIKKKEEENFQMLSISDKINKLLLDNYDYCYVKGRLQPTRNLGDFYLKHKYFAYDYIHKRFIVNKPHSFPYITAKPEIQKIKKSDSDEFIILMTDGVGDFLKEKEIVNIVRQNKTSLEKASKAIVQNVLKRAANAANLSMEQFLNILPKYKRRLYDDMSIVIIKLNED</sequence>
<dbReference type="KEGG" id="prel:PRELSG_0932700"/>
<dbReference type="PROSITE" id="PS51746">
    <property type="entry name" value="PPM_2"/>
    <property type="match status" value="1"/>
</dbReference>
<dbReference type="OrthoDB" id="420076at2759"/>
<dbReference type="SMART" id="SM00332">
    <property type="entry name" value="PP2Cc"/>
    <property type="match status" value="1"/>
</dbReference>
<dbReference type="InterPro" id="IPR036457">
    <property type="entry name" value="PPM-type-like_dom_sf"/>
</dbReference>
<evidence type="ECO:0000313" key="3">
    <source>
        <dbReference type="Proteomes" id="UP000220158"/>
    </source>
</evidence>
<dbReference type="OMA" id="NIHNANQ"/>
<dbReference type="InterPro" id="IPR015655">
    <property type="entry name" value="PP2C"/>
</dbReference>
<dbReference type="RefSeq" id="XP_028533228.1">
    <property type="nucleotide sequence ID" value="XM_028676772.1"/>
</dbReference>
<dbReference type="InterPro" id="IPR001932">
    <property type="entry name" value="PPM-type_phosphatase-like_dom"/>
</dbReference>
<protein>
    <submittedName>
        <fullName evidence="2">Protein phosphatase PPM8, putative</fullName>
        <ecNumber evidence="2">3.1.3.16</ecNumber>
    </submittedName>
</protein>
<dbReference type="PANTHER" id="PTHR13832">
    <property type="entry name" value="PROTEIN PHOSPHATASE 2C"/>
    <property type="match status" value="1"/>
</dbReference>
<gene>
    <name evidence="2" type="primary">PPM8</name>
    <name evidence="2" type="ORF">PRELSG_0932700</name>
</gene>
<dbReference type="GO" id="GO:0004722">
    <property type="term" value="F:protein serine/threonine phosphatase activity"/>
    <property type="evidence" value="ECO:0007669"/>
    <property type="project" value="UniProtKB-EC"/>
</dbReference>
<dbReference type="GeneID" id="39736339"/>
<organism evidence="2 3">
    <name type="scientific">Plasmodium relictum</name>
    <dbReference type="NCBI Taxonomy" id="85471"/>
    <lineage>
        <taxon>Eukaryota</taxon>
        <taxon>Sar</taxon>
        <taxon>Alveolata</taxon>
        <taxon>Apicomplexa</taxon>
        <taxon>Aconoidasida</taxon>
        <taxon>Haemosporida</taxon>
        <taxon>Plasmodiidae</taxon>
        <taxon>Plasmodium</taxon>
        <taxon>Plasmodium (Haemamoeba)</taxon>
    </lineage>
</organism>
<dbReference type="CDD" id="cd00143">
    <property type="entry name" value="PP2Cc"/>
    <property type="match status" value="1"/>
</dbReference>
<dbReference type="Pfam" id="PF00481">
    <property type="entry name" value="PP2C"/>
    <property type="match status" value="1"/>
</dbReference>
<dbReference type="Gene3D" id="3.60.40.10">
    <property type="entry name" value="PPM-type phosphatase domain"/>
    <property type="match status" value="1"/>
</dbReference>
<dbReference type="EMBL" id="LN835304">
    <property type="protein sequence ID" value="CRH00224.1"/>
    <property type="molecule type" value="Genomic_DNA"/>
</dbReference>
<keyword evidence="2" id="KW-0378">Hydrolase</keyword>
<dbReference type="SUPFAM" id="SSF81606">
    <property type="entry name" value="PP2C-like"/>
    <property type="match status" value="1"/>
</dbReference>
<name>A0A1J1H5N9_PLARL</name>
<dbReference type="EC" id="3.1.3.16" evidence="2"/>
<dbReference type="PANTHER" id="PTHR13832:SF792">
    <property type="entry name" value="GM14286P"/>
    <property type="match status" value="1"/>
</dbReference>
<evidence type="ECO:0000313" key="2">
    <source>
        <dbReference type="EMBL" id="CRH00224.1"/>
    </source>
</evidence>
<accession>A0A1J1H5N9</accession>
<evidence type="ECO:0000259" key="1">
    <source>
        <dbReference type="PROSITE" id="PS51746"/>
    </source>
</evidence>
<proteinExistence type="predicted"/>
<dbReference type="Proteomes" id="UP000220158">
    <property type="component" value="Chromosome 9"/>
</dbReference>
<keyword evidence="3" id="KW-1185">Reference proteome</keyword>
<dbReference type="AlphaFoldDB" id="A0A1J1H5N9"/>